<keyword evidence="1" id="KW-0694">RNA-binding</keyword>
<dbReference type="Proteomes" id="UP000037069">
    <property type="component" value="Unassembled WGS sequence"/>
</dbReference>
<dbReference type="GO" id="GO:0005634">
    <property type="term" value="C:nucleus"/>
    <property type="evidence" value="ECO:0007669"/>
    <property type="project" value="TreeGrafter"/>
</dbReference>
<dbReference type="STRING" id="7375.A0A0L0CGG6"/>
<dbReference type="EMBL" id="JRES01000435">
    <property type="protein sequence ID" value="KNC31335.1"/>
    <property type="molecule type" value="Genomic_DNA"/>
</dbReference>
<feature type="region of interest" description="Disordered" evidence="2">
    <location>
        <begin position="42"/>
        <end position="117"/>
    </location>
</feature>
<dbReference type="AlphaFoldDB" id="A0A0L0CGG6"/>
<organism evidence="3 4">
    <name type="scientific">Lucilia cuprina</name>
    <name type="common">Green bottle fly</name>
    <name type="synonym">Australian sheep blowfly</name>
    <dbReference type="NCBI Taxonomy" id="7375"/>
    <lineage>
        <taxon>Eukaryota</taxon>
        <taxon>Metazoa</taxon>
        <taxon>Ecdysozoa</taxon>
        <taxon>Arthropoda</taxon>
        <taxon>Hexapoda</taxon>
        <taxon>Insecta</taxon>
        <taxon>Pterygota</taxon>
        <taxon>Neoptera</taxon>
        <taxon>Endopterygota</taxon>
        <taxon>Diptera</taxon>
        <taxon>Brachycera</taxon>
        <taxon>Muscomorpha</taxon>
        <taxon>Oestroidea</taxon>
        <taxon>Calliphoridae</taxon>
        <taxon>Luciliinae</taxon>
        <taxon>Lucilia</taxon>
    </lineage>
</organism>
<dbReference type="OrthoDB" id="443401at2759"/>
<evidence type="ECO:0000313" key="3">
    <source>
        <dbReference type="EMBL" id="KNC31335.1"/>
    </source>
</evidence>
<reference evidence="3 4" key="1">
    <citation type="journal article" date="2015" name="Nat. Commun.">
        <title>Lucilia cuprina genome unlocks parasitic fly biology to underpin future interventions.</title>
        <authorList>
            <person name="Anstead C.A."/>
            <person name="Korhonen P.K."/>
            <person name="Young N.D."/>
            <person name="Hall R.S."/>
            <person name="Jex A.R."/>
            <person name="Murali S.C."/>
            <person name="Hughes D.S."/>
            <person name="Lee S.F."/>
            <person name="Perry T."/>
            <person name="Stroehlein A.J."/>
            <person name="Ansell B.R."/>
            <person name="Breugelmans B."/>
            <person name="Hofmann A."/>
            <person name="Qu J."/>
            <person name="Dugan S."/>
            <person name="Lee S.L."/>
            <person name="Chao H."/>
            <person name="Dinh H."/>
            <person name="Han Y."/>
            <person name="Doddapaneni H.V."/>
            <person name="Worley K.C."/>
            <person name="Muzny D.M."/>
            <person name="Ioannidis P."/>
            <person name="Waterhouse R.M."/>
            <person name="Zdobnov E.M."/>
            <person name="James P.J."/>
            <person name="Bagnall N.H."/>
            <person name="Kotze A.C."/>
            <person name="Gibbs R.A."/>
            <person name="Richards S."/>
            <person name="Batterham P."/>
            <person name="Gasser R.B."/>
        </authorList>
    </citation>
    <scope>NUCLEOTIDE SEQUENCE [LARGE SCALE GENOMIC DNA]</scope>
    <source>
        <strain evidence="3 4">LS</strain>
        <tissue evidence="3">Full body</tissue>
    </source>
</reference>
<sequence>MDLEKPQLILSYATRINAEQAVLRGKTFKDKRLQIAWAPVVQTPTAATTAASGNKTTTPSVENKTTGTDPVNFSNLPSPTYPTASNETDANNTDTLPELRLEDEEEDEESEDRSWRR</sequence>
<accession>A0A0L0CGG6</accession>
<evidence type="ECO:0000256" key="1">
    <source>
        <dbReference type="ARBA" id="ARBA00022884"/>
    </source>
</evidence>
<comment type="caution">
    <text evidence="3">The sequence shown here is derived from an EMBL/GenBank/DDBJ whole genome shotgun (WGS) entry which is preliminary data.</text>
</comment>
<evidence type="ECO:0000256" key="2">
    <source>
        <dbReference type="SAM" id="MobiDB-lite"/>
    </source>
</evidence>
<dbReference type="PANTHER" id="PTHR14398:SF0">
    <property type="entry name" value="ZINC FINGER PROTEIN SWM"/>
    <property type="match status" value="1"/>
</dbReference>
<feature type="compositionally biased region" description="Polar residues" evidence="2">
    <location>
        <begin position="52"/>
        <end position="95"/>
    </location>
</feature>
<gene>
    <name evidence="3" type="ORF">FF38_12990</name>
</gene>
<dbReference type="InterPro" id="IPR045137">
    <property type="entry name" value="RBM26/27"/>
</dbReference>
<keyword evidence="4" id="KW-1185">Reference proteome</keyword>
<dbReference type="GO" id="GO:0003723">
    <property type="term" value="F:RNA binding"/>
    <property type="evidence" value="ECO:0007669"/>
    <property type="project" value="UniProtKB-KW"/>
</dbReference>
<evidence type="ECO:0000313" key="4">
    <source>
        <dbReference type="Proteomes" id="UP000037069"/>
    </source>
</evidence>
<feature type="compositionally biased region" description="Low complexity" evidence="2">
    <location>
        <begin position="42"/>
        <end position="51"/>
    </location>
</feature>
<feature type="compositionally biased region" description="Acidic residues" evidence="2">
    <location>
        <begin position="101"/>
        <end position="111"/>
    </location>
</feature>
<protein>
    <submittedName>
        <fullName evidence="3">Uncharacterized protein</fullName>
    </submittedName>
</protein>
<name>A0A0L0CGG6_LUCCU</name>
<dbReference type="PANTHER" id="PTHR14398">
    <property type="entry name" value="RNA RECOGNITION RRM/RNP DOMAIN"/>
    <property type="match status" value="1"/>
</dbReference>
<proteinExistence type="predicted"/>